<feature type="domain" description="FAD-binding FR-type" evidence="4">
    <location>
        <begin position="91"/>
        <end position="192"/>
    </location>
</feature>
<dbReference type="GO" id="GO:0016491">
    <property type="term" value="F:oxidoreductase activity"/>
    <property type="evidence" value="ECO:0007669"/>
    <property type="project" value="UniProtKB-KW"/>
</dbReference>
<accession>A0AAV2K2F1</accession>
<dbReference type="AlphaFoldDB" id="A0AAV2K2F1"/>
<organism evidence="5 6">
    <name type="scientific">Knipowitschia caucasica</name>
    <name type="common">Caucasian dwarf goby</name>
    <name type="synonym">Pomatoschistus caucasicus</name>
    <dbReference type="NCBI Taxonomy" id="637954"/>
    <lineage>
        <taxon>Eukaryota</taxon>
        <taxon>Metazoa</taxon>
        <taxon>Chordata</taxon>
        <taxon>Craniata</taxon>
        <taxon>Vertebrata</taxon>
        <taxon>Euteleostomi</taxon>
        <taxon>Actinopterygii</taxon>
        <taxon>Neopterygii</taxon>
        <taxon>Teleostei</taxon>
        <taxon>Neoteleostei</taxon>
        <taxon>Acanthomorphata</taxon>
        <taxon>Gobiaria</taxon>
        <taxon>Gobiiformes</taxon>
        <taxon>Gobioidei</taxon>
        <taxon>Gobiidae</taxon>
        <taxon>Gobiinae</taxon>
        <taxon>Knipowitschia</taxon>
    </lineage>
</organism>
<evidence type="ECO:0000313" key="6">
    <source>
        <dbReference type="Proteomes" id="UP001497482"/>
    </source>
</evidence>
<dbReference type="PANTHER" id="PTHR46505">
    <property type="entry name" value="OXIDOREDUCTASE NAD-BINDING DOMAIN-CONTAINING PROTEIN 1"/>
    <property type="match status" value="1"/>
</dbReference>
<protein>
    <recommendedName>
        <fullName evidence="3">Oxidoreductase NAD-binding domain-containing protein 1</fullName>
    </recommendedName>
</protein>
<dbReference type="GO" id="GO:0005739">
    <property type="term" value="C:mitochondrion"/>
    <property type="evidence" value="ECO:0007669"/>
    <property type="project" value="TreeGrafter"/>
</dbReference>
<dbReference type="PANTHER" id="PTHR46505:SF1">
    <property type="entry name" value="OXIDOREDUCTASE NAD-BINDING DOMAIN-CONTAINING PROTEIN 1"/>
    <property type="match status" value="1"/>
</dbReference>
<dbReference type="InterPro" id="IPR039261">
    <property type="entry name" value="FNR_nucleotide-bd"/>
</dbReference>
<dbReference type="Gene3D" id="3.40.50.80">
    <property type="entry name" value="Nucleotide-binding domain of ferredoxin-NADP reductase (FNR) module"/>
    <property type="match status" value="1"/>
</dbReference>
<dbReference type="SUPFAM" id="SSF63380">
    <property type="entry name" value="Riboflavin synthase domain-like"/>
    <property type="match status" value="1"/>
</dbReference>
<keyword evidence="2" id="KW-0520">NAD</keyword>
<gene>
    <name evidence="5" type="ORF">KC01_LOCUS14446</name>
</gene>
<evidence type="ECO:0000259" key="4">
    <source>
        <dbReference type="PROSITE" id="PS51384"/>
    </source>
</evidence>
<evidence type="ECO:0000313" key="5">
    <source>
        <dbReference type="EMBL" id="CAL1584057.1"/>
    </source>
</evidence>
<name>A0AAV2K2F1_KNICA</name>
<evidence type="ECO:0000256" key="1">
    <source>
        <dbReference type="ARBA" id="ARBA00023002"/>
    </source>
</evidence>
<dbReference type="InterPro" id="IPR052128">
    <property type="entry name" value="Oxidoreductase_NAD-binding"/>
</dbReference>
<sequence>MQHDITAVISSTGVSAASLQHYNTHVNNTFTSVQLQQVVMSAPCALLTLSRTLPSYCPSLGALHRGLSVRSMSSKRQRDHLQRTAAQPRHTALYPAQVCGISQESESVKRLRLTVHPDFSFKAGQWVDLFIPGLATVGGFSMCSSPGLLQREGVIELAVKYTDHPPAHWLHTKCSLGSRVKVRAGGEFFFDPGPCDVALDLLLVAGGVGINPLYSILLHTAELLRLKQDSVRSVHLSFSAKSPQELLFKSSISETCALFPSVLSCDFHVTQGSTELEPPMSRGRISIDDLRAHVRPPSSLCYLCGPPTMIESLSVSLQELGLPPERVRFEKWW</sequence>
<dbReference type="InterPro" id="IPR017938">
    <property type="entry name" value="Riboflavin_synthase-like_b-brl"/>
</dbReference>
<dbReference type="EMBL" id="OZ035838">
    <property type="protein sequence ID" value="CAL1584057.1"/>
    <property type="molecule type" value="Genomic_DNA"/>
</dbReference>
<dbReference type="PROSITE" id="PS51384">
    <property type="entry name" value="FAD_FR"/>
    <property type="match status" value="1"/>
</dbReference>
<proteinExistence type="predicted"/>
<keyword evidence="1" id="KW-0560">Oxidoreductase</keyword>
<evidence type="ECO:0000256" key="3">
    <source>
        <dbReference type="ARBA" id="ARBA00040516"/>
    </source>
</evidence>
<dbReference type="SUPFAM" id="SSF52343">
    <property type="entry name" value="Ferredoxin reductase-like, C-terminal NADP-linked domain"/>
    <property type="match status" value="1"/>
</dbReference>
<dbReference type="Proteomes" id="UP001497482">
    <property type="component" value="Chromosome 16"/>
</dbReference>
<dbReference type="Gene3D" id="2.40.30.10">
    <property type="entry name" value="Translation factors"/>
    <property type="match status" value="1"/>
</dbReference>
<dbReference type="CDD" id="cd00322">
    <property type="entry name" value="FNR_like"/>
    <property type="match status" value="1"/>
</dbReference>
<dbReference type="Pfam" id="PF00175">
    <property type="entry name" value="NAD_binding_1"/>
    <property type="match status" value="1"/>
</dbReference>
<keyword evidence="6" id="KW-1185">Reference proteome</keyword>
<evidence type="ECO:0000256" key="2">
    <source>
        <dbReference type="ARBA" id="ARBA00023027"/>
    </source>
</evidence>
<reference evidence="5 6" key="1">
    <citation type="submission" date="2024-04" db="EMBL/GenBank/DDBJ databases">
        <authorList>
            <person name="Waldvogel A.-M."/>
            <person name="Schoenle A."/>
        </authorList>
    </citation>
    <scope>NUCLEOTIDE SEQUENCE [LARGE SCALE GENOMIC DNA]</scope>
</reference>
<dbReference type="InterPro" id="IPR017927">
    <property type="entry name" value="FAD-bd_FR_type"/>
</dbReference>
<dbReference type="PRINTS" id="PR00410">
    <property type="entry name" value="PHEHYDRXLASE"/>
</dbReference>
<dbReference type="InterPro" id="IPR001433">
    <property type="entry name" value="OxRdtase_FAD/NAD-bd"/>
</dbReference>